<protein>
    <submittedName>
        <fullName evidence="1">Uncharacterized protein</fullName>
    </submittedName>
</protein>
<keyword evidence="2" id="KW-1185">Reference proteome</keyword>
<gene>
    <name evidence="1" type="ORF">EJ06DRAFT_324106</name>
</gene>
<accession>A0A6G1I4P1</accession>
<evidence type="ECO:0000313" key="1">
    <source>
        <dbReference type="EMBL" id="KAF2403242.1"/>
    </source>
</evidence>
<organism evidence="1 2">
    <name type="scientific">Trichodelitschia bisporula</name>
    <dbReference type="NCBI Taxonomy" id="703511"/>
    <lineage>
        <taxon>Eukaryota</taxon>
        <taxon>Fungi</taxon>
        <taxon>Dikarya</taxon>
        <taxon>Ascomycota</taxon>
        <taxon>Pezizomycotina</taxon>
        <taxon>Dothideomycetes</taxon>
        <taxon>Dothideomycetes incertae sedis</taxon>
        <taxon>Phaeotrichales</taxon>
        <taxon>Phaeotrichaceae</taxon>
        <taxon>Trichodelitschia</taxon>
    </lineage>
</organism>
<evidence type="ECO:0000313" key="2">
    <source>
        <dbReference type="Proteomes" id="UP000799640"/>
    </source>
</evidence>
<name>A0A6G1I4P1_9PEZI</name>
<proteinExistence type="predicted"/>
<dbReference type="Proteomes" id="UP000799640">
    <property type="component" value="Unassembled WGS sequence"/>
</dbReference>
<sequence length="382" mass="43709">MEPKPDVSAFAGKRIILRDEESWVKWKQQLNDYVLTVSGEHLINMDLQLPNDFKDPWSKEKRIGSDPFAEKLEAGTIAADLWKIMDEARRQRNQVAVSIRNFIISTVSGLLKDAIAKCETPTDQFHRLQARVAPSEASIKEDIEREYALHRKSYGSPNMFVWCQKWLILEEQGQGYQCFFTRVAILDFLEAIKADQYSYYIAKKGYLQKVKPDINLEELVKDFQDHMIEMNSQEPTVHNLKETPEKAPVKLPVNTGQSDMALKNKEKKAEDEDKVQKCLCGLVHLYWKCWVIDPDLAPPGWKPTEEVLQKVQHKLAANPKRLNYIKRVLGKQPCTRADKRGLTKDSSEISNIKALVPAKPGSHNGNPRSQLDTVSMISFDSS</sequence>
<dbReference type="AlphaFoldDB" id="A0A6G1I4P1"/>
<reference evidence="1" key="1">
    <citation type="journal article" date="2020" name="Stud. Mycol.">
        <title>101 Dothideomycetes genomes: a test case for predicting lifestyles and emergence of pathogens.</title>
        <authorList>
            <person name="Haridas S."/>
            <person name="Albert R."/>
            <person name="Binder M."/>
            <person name="Bloem J."/>
            <person name="Labutti K."/>
            <person name="Salamov A."/>
            <person name="Andreopoulos B."/>
            <person name="Baker S."/>
            <person name="Barry K."/>
            <person name="Bills G."/>
            <person name="Bluhm B."/>
            <person name="Cannon C."/>
            <person name="Castanera R."/>
            <person name="Culley D."/>
            <person name="Daum C."/>
            <person name="Ezra D."/>
            <person name="Gonzalez J."/>
            <person name="Henrissat B."/>
            <person name="Kuo A."/>
            <person name="Liang C."/>
            <person name="Lipzen A."/>
            <person name="Lutzoni F."/>
            <person name="Magnuson J."/>
            <person name="Mondo S."/>
            <person name="Nolan M."/>
            <person name="Ohm R."/>
            <person name="Pangilinan J."/>
            <person name="Park H.-J."/>
            <person name="Ramirez L."/>
            <person name="Alfaro M."/>
            <person name="Sun H."/>
            <person name="Tritt A."/>
            <person name="Yoshinaga Y."/>
            <person name="Zwiers L.-H."/>
            <person name="Turgeon B."/>
            <person name="Goodwin S."/>
            <person name="Spatafora J."/>
            <person name="Crous P."/>
            <person name="Grigoriev I."/>
        </authorList>
    </citation>
    <scope>NUCLEOTIDE SEQUENCE</scope>
    <source>
        <strain evidence="1">CBS 262.69</strain>
    </source>
</reference>
<dbReference type="EMBL" id="ML996690">
    <property type="protein sequence ID" value="KAF2403242.1"/>
    <property type="molecule type" value="Genomic_DNA"/>
</dbReference>